<accession>A0A0C1DR83</accession>
<proteinExistence type="predicted"/>
<dbReference type="Proteomes" id="UP000031246">
    <property type="component" value="Unassembled WGS sequence"/>
</dbReference>
<dbReference type="RefSeq" id="WP_039471215.1">
    <property type="nucleotide sequence ID" value="NZ_JSYN01000002.1"/>
</dbReference>
<name>A0A0C1DR83_9SPHI</name>
<dbReference type="EMBL" id="JSYN01000002">
    <property type="protein sequence ID" value="KIA96565.1"/>
    <property type="molecule type" value="Genomic_DNA"/>
</dbReference>
<protein>
    <submittedName>
        <fullName evidence="1">Uncharacterized protein</fullName>
    </submittedName>
</protein>
<organism evidence="1 2">
    <name type="scientific">Pedobacter kyungheensis</name>
    <dbReference type="NCBI Taxonomy" id="1069985"/>
    <lineage>
        <taxon>Bacteria</taxon>
        <taxon>Pseudomonadati</taxon>
        <taxon>Bacteroidota</taxon>
        <taxon>Sphingobacteriia</taxon>
        <taxon>Sphingobacteriales</taxon>
        <taxon>Sphingobacteriaceae</taxon>
        <taxon>Pedobacter</taxon>
    </lineage>
</organism>
<evidence type="ECO:0000313" key="2">
    <source>
        <dbReference type="Proteomes" id="UP000031246"/>
    </source>
</evidence>
<reference evidence="1 2" key="1">
    <citation type="submission" date="2014-10" db="EMBL/GenBank/DDBJ databases">
        <title>Pedobacter Kyungheensis.</title>
        <authorList>
            <person name="Anderson B.M."/>
            <person name="Newman J.D."/>
        </authorList>
    </citation>
    <scope>NUCLEOTIDE SEQUENCE [LARGE SCALE GENOMIC DNA]</scope>
    <source>
        <strain evidence="1 2">KACC 16221</strain>
    </source>
</reference>
<keyword evidence="2" id="KW-1185">Reference proteome</keyword>
<gene>
    <name evidence="1" type="ORF">OC25_02135</name>
</gene>
<dbReference type="AlphaFoldDB" id="A0A0C1DR83"/>
<evidence type="ECO:0000313" key="1">
    <source>
        <dbReference type="EMBL" id="KIA96565.1"/>
    </source>
</evidence>
<comment type="caution">
    <text evidence="1">The sequence shown here is derived from an EMBL/GenBank/DDBJ whole genome shotgun (WGS) entry which is preliminary data.</text>
</comment>
<sequence>MEELTMELKAFLGSLIRGTAIKGPAEINLLMAENEEPVRSTAVLNAHIVEIIGELTLAKINLVSTRRGFK</sequence>